<evidence type="ECO:0000256" key="1">
    <source>
        <dbReference type="SAM" id="MobiDB-lite"/>
    </source>
</evidence>
<proteinExistence type="predicted"/>
<organism evidence="2 3">
    <name type="scientific">Chlorella sorokiniana</name>
    <name type="common">Freshwater green alga</name>
    <dbReference type="NCBI Taxonomy" id="3076"/>
    <lineage>
        <taxon>Eukaryota</taxon>
        <taxon>Viridiplantae</taxon>
        <taxon>Chlorophyta</taxon>
        <taxon>core chlorophytes</taxon>
        <taxon>Trebouxiophyceae</taxon>
        <taxon>Chlorellales</taxon>
        <taxon>Chlorellaceae</taxon>
        <taxon>Chlorella clade</taxon>
        <taxon>Chlorella</taxon>
    </lineage>
</organism>
<name>A0A2P6TBK3_CHLSO</name>
<reference evidence="2 3" key="1">
    <citation type="journal article" date="2018" name="Plant J.">
        <title>Genome sequences of Chlorella sorokiniana UTEX 1602 and Micractinium conductrix SAG 241.80: implications to maltose excretion by a green alga.</title>
        <authorList>
            <person name="Arriola M.B."/>
            <person name="Velmurugan N."/>
            <person name="Zhang Y."/>
            <person name="Plunkett M.H."/>
            <person name="Hondzo H."/>
            <person name="Barney B.M."/>
        </authorList>
    </citation>
    <scope>NUCLEOTIDE SEQUENCE [LARGE SCALE GENOMIC DNA]</scope>
    <source>
        <strain evidence="3">UTEX 1602</strain>
    </source>
</reference>
<dbReference type="AlphaFoldDB" id="A0A2P6TBK3"/>
<dbReference type="EMBL" id="LHPG02000027">
    <property type="protein sequence ID" value="PRW05933.1"/>
    <property type="molecule type" value="Genomic_DNA"/>
</dbReference>
<accession>A0A2P6TBK3</accession>
<gene>
    <name evidence="2" type="ORF">C2E21_9394</name>
</gene>
<dbReference type="Proteomes" id="UP000239899">
    <property type="component" value="Unassembled WGS sequence"/>
</dbReference>
<feature type="region of interest" description="Disordered" evidence="1">
    <location>
        <begin position="1"/>
        <end position="54"/>
    </location>
</feature>
<evidence type="ECO:0000313" key="2">
    <source>
        <dbReference type="EMBL" id="PRW05933.1"/>
    </source>
</evidence>
<feature type="region of interest" description="Disordered" evidence="1">
    <location>
        <begin position="98"/>
        <end position="153"/>
    </location>
</feature>
<dbReference type="OrthoDB" id="10591728at2759"/>
<comment type="caution">
    <text evidence="2">The sequence shown here is derived from an EMBL/GenBank/DDBJ whole genome shotgun (WGS) entry which is preliminary data.</text>
</comment>
<protein>
    <submittedName>
        <fullName evidence="2">Alpha-mannosidase</fullName>
    </submittedName>
</protein>
<sequence length="153" mass="15219">MAEDLGKLTPLLHGSPQPAATVVDRSSDPREPEAVAADTELKQRGGIVPPTPIVQGLPDRHAASEAAMADADAAAAEMDRGLAQLGRAEVQHGMAAETGAGVRQAPPGAPLAQVAEKPNPGTGSSRVGAARGTSALVDPQTEAELAASGLPGA</sequence>
<keyword evidence="3" id="KW-1185">Reference proteome</keyword>
<feature type="compositionally biased region" description="Basic and acidic residues" evidence="1">
    <location>
        <begin position="25"/>
        <end position="43"/>
    </location>
</feature>
<evidence type="ECO:0000313" key="3">
    <source>
        <dbReference type="Proteomes" id="UP000239899"/>
    </source>
</evidence>